<evidence type="ECO:0000256" key="1">
    <source>
        <dbReference type="ARBA" id="ARBA00022679"/>
    </source>
</evidence>
<accession>A0ABT3CZF8</accession>
<dbReference type="PANTHER" id="PTHR11364:SF27">
    <property type="entry name" value="SULFURTRANSFERASE"/>
    <property type="match status" value="1"/>
</dbReference>
<proteinExistence type="predicted"/>
<gene>
    <name evidence="4" type="ORF">N7U62_19515</name>
</gene>
<name>A0ABT3CZF8_9BACT</name>
<feature type="domain" description="Rhodanese" evidence="3">
    <location>
        <begin position="164"/>
        <end position="277"/>
    </location>
</feature>
<dbReference type="SMART" id="SM00450">
    <property type="entry name" value="RHOD"/>
    <property type="match status" value="2"/>
</dbReference>
<keyword evidence="5" id="KW-1185">Reference proteome</keyword>
<dbReference type="InterPro" id="IPR045078">
    <property type="entry name" value="TST/MPST-like"/>
</dbReference>
<dbReference type="Pfam" id="PF00581">
    <property type="entry name" value="Rhodanese"/>
    <property type="match status" value="2"/>
</dbReference>
<dbReference type="InterPro" id="IPR036873">
    <property type="entry name" value="Rhodanese-like_dom_sf"/>
</dbReference>
<reference evidence="4 5" key="1">
    <citation type="submission" date="2022-10" db="EMBL/GenBank/DDBJ databases">
        <title>Comparative genomics and taxonomic characterization of three novel marine species of genus Reichenbachiella exhibiting antioxidant and polysaccharide degradation activities.</title>
        <authorList>
            <person name="Muhammad N."/>
            <person name="Lee Y.-J."/>
            <person name="Ko J."/>
            <person name="Kim S.-G."/>
        </authorList>
    </citation>
    <scope>NUCLEOTIDE SEQUENCE [LARGE SCALE GENOMIC DNA]</scope>
    <source>
        <strain evidence="4 5">ABR2-5</strain>
    </source>
</reference>
<protein>
    <submittedName>
        <fullName evidence="4">Sulfurtransferase</fullName>
    </submittedName>
</protein>
<dbReference type="SUPFAM" id="SSF52821">
    <property type="entry name" value="Rhodanese/Cell cycle control phosphatase"/>
    <property type="match status" value="2"/>
</dbReference>
<comment type="caution">
    <text evidence="4">The sequence shown here is derived from an EMBL/GenBank/DDBJ whole genome shotgun (WGS) entry which is preliminary data.</text>
</comment>
<organism evidence="4 5">
    <name type="scientific">Reichenbachiella ulvae</name>
    <dbReference type="NCBI Taxonomy" id="2980104"/>
    <lineage>
        <taxon>Bacteria</taxon>
        <taxon>Pseudomonadati</taxon>
        <taxon>Bacteroidota</taxon>
        <taxon>Cytophagia</taxon>
        <taxon>Cytophagales</taxon>
        <taxon>Reichenbachiellaceae</taxon>
        <taxon>Reichenbachiella</taxon>
    </lineage>
</organism>
<dbReference type="CDD" id="cd01449">
    <property type="entry name" value="TST_Repeat_2"/>
    <property type="match status" value="1"/>
</dbReference>
<dbReference type="Proteomes" id="UP001300692">
    <property type="component" value="Unassembled WGS sequence"/>
</dbReference>
<dbReference type="Gene3D" id="3.40.250.10">
    <property type="entry name" value="Rhodanese-like domain"/>
    <property type="match status" value="2"/>
</dbReference>
<sequence>MRPIIDAAELKEIIDEYGLILIDASGGPNAHADYTSQHLAGAQWVDLETQLAEIEEDVSLGGRHPLPSLKRFSVLLGELGITPESHVVIYDHMNGANAASRFWWMLRSVGHEKVQVLNGGFKAAQALGLPIDAEGVEIRKAVAYPLETWLLPMVDITEVEEISQQEDHRLIDVRSAERYRGETEPIDLVAGHIPGAINIPLTENLDANGLFLSPEALKTKYSKALEGIDADKVIIHCGSGVTACHTILAMDYAGMAIPNLYVGSWSEWSRNEKEMVLKD</sequence>
<keyword evidence="1" id="KW-0808">Transferase</keyword>
<dbReference type="CDD" id="cd01448">
    <property type="entry name" value="TST_Repeat_1"/>
    <property type="match status" value="1"/>
</dbReference>
<evidence type="ECO:0000313" key="5">
    <source>
        <dbReference type="Proteomes" id="UP001300692"/>
    </source>
</evidence>
<keyword evidence="2" id="KW-0677">Repeat</keyword>
<feature type="domain" description="Rhodanese" evidence="3">
    <location>
        <begin position="15"/>
        <end position="133"/>
    </location>
</feature>
<evidence type="ECO:0000256" key="2">
    <source>
        <dbReference type="ARBA" id="ARBA00022737"/>
    </source>
</evidence>
<dbReference type="EMBL" id="JAOYOD010000001">
    <property type="protein sequence ID" value="MCV9388875.1"/>
    <property type="molecule type" value="Genomic_DNA"/>
</dbReference>
<evidence type="ECO:0000259" key="3">
    <source>
        <dbReference type="PROSITE" id="PS50206"/>
    </source>
</evidence>
<dbReference type="PROSITE" id="PS50206">
    <property type="entry name" value="RHODANESE_3"/>
    <property type="match status" value="2"/>
</dbReference>
<evidence type="ECO:0000313" key="4">
    <source>
        <dbReference type="EMBL" id="MCV9388875.1"/>
    </source>
</evidence>
<dbReference type="PANTHER" id="PTHR11364">
    <property type="entry name" value="THIOSULFATE SULFERTANSFERASE"/>
    <property type="match status" value="1"/>
</dbReference>
<dbReference type="RefSeq" id="WP_264139766.1">
    <property type="nucleotide sequence ID" value="NZ_JAOYOD010000001.1"/>
</dbReference>
<dbReference type="InterPro" id="IPR001763">
    <property type="entry name" value="Rhodanese-like_dom"/>
</dbReference>